<feature type="domain" description="Reverse transcriptase" evidence="1">
    <location>
        <begin position="1"/>
        <end position="163"/>
    </location>
</feature>
<dbReference type="Proteomes" id="UP000447434">
    <property type="component" value="Chromosome 21"/>
</dbReference>
<keyword evidence="3" id="KW-1185">Reference proteome</keyword>
<dbReference type="AlphaFoldDB" id="A0A6A4NBW3"/>
<dbReference type="PROSITE" id="PS50878">
    <property type="entry name" value="RT_POL"/>
    <property type="match status" value="1"/>
</dbReference>
<accession>A0A6A4NBW3</accession>
<dbReference type="GO" id="GO:0003964">
    <property type="term" value="F:RNA-directed DNA polymerase activity"/>
    <property type="evidence" value="ECO:0007669"/>
    <property type="project" value="UniProtKB-KW"/>
</dbReference>
<keyword evidence="2" id="KW-0695">RNA-directed DNA polymerase</keyword>
<proteinExistence type="predicted"/>
<gene>
    <name evidence="2" type="ORF">Lalb_Chr21g0309271</name>
</gene>
<evidence type="ECO:0000259" key="1">
    <source>
        <dbReference type="PROSITE" id="PS50878"/>
    </source>
</evidence>
<organism evidence="2 3">
    <name type="scientific">Lupinus albus</name>
    <name type="common">White lupine</name>
    <name type="synonym">Lupinus termis</name>
    <dbReference type="NCBI Taxonomy" id="3870"/>
    <lineage>
        <taxon>Eukaryota</taxon>
        <taxon>Viridiplantae</taxon>
        <taxon>Streptophyta</taxon>
        <taxon>Embryophyta</taxon>
        <taxon>Tracheophyta</taxon>
        <taxon>Spermatophyta</taxon>
        <taxon>Magnoliopsida</taxon>
        <taxon>eudicotyledons</taxon>
        <taxon>Gunneridae</taxon>
        <taxon>Pentapetalae</taxon>
        <taxon>rosids</taxon>
        <taxon>fabids</taxon>
        <taxon>Fabales</taxon>
        <taxon>Fabaceae</taxon>
        <taxon>Papilionoideae</taxon>
        <taxon>50 kb inversion clade</taxon>
        <taxon>genistoids sensu lato</taxon>
        <taxon>core genistoids</taxon>
        <taxon>Genisteae</taxon>
        <taxon>Lupinus</taxon>
    </lineage>
</organism>
<name>A0A6A4NBW3_LUPAL</name>
<dbReference type="PANTHER" id="PTHR33116:SF78">
    <property type="entry name" value="OS12G0587133 PROTEIN"/>
    <property type="match status" value="1"/>
</dbReference>
<keyword evidence="2" id="KW-0808">Transferase</keyword>
<dbReference type="PANTHER" id="PTHR33116">
    <property type="entry name" value="REVERSE TRANSCRIPTASE ZINC-BINDING DOMAIN-CONTAINING PROTEIN-RELATED-RELATED"/>
    <property type="match status" value="1"/>
</dbReference>
<dbReference type="Pfam" id="PF00078">
    <property type="entry name" value="RVT_1"/>
    <property type="match status" value="1"/>
</dbReference>
<protein>
    <submittedName>
        <fullName evidence="2">Putative RNA-directed DNA polymerase</fullName>
    </submittedName>
</protein>
<evidence type="ECO:0000313" key="2">
    <source>
        <dbReference type="EMBL" id="KAE9589463.1"/>
    </source>
</evidence>
<reference evidence="3" key="1">
    <citation type="journal article" date="2020" name="Nat. Commun.">
        <title>Genome sequence of the cluster root forming white lupin.</title>
        <authorList>
            <person name="Hufnagel B."/>
            <person name="Marques A."/>
            <person name="Soriano A."/>
            <person name="Marques L."/>
            <person name="Divol F."/>
            <person name="Doumas P."/>
            <person name="Sallet E."/>
            <person name="Mancinotti D."/>
            <person name="Carrere S."/>
            <person name="Marande W."/>
            <person name="Arribat S."/>
            <person name="Keller J."/>
            <person name="Huneau C."/>
            <person name="Blein T."/>
            <person name="Aime D."/>
            <person name="Laguerre M."/>
            <person name="Taylor J."/>
            <person name="Schubert V."/>
            <person name="Nelson M."/>
            <person name="Geu-Flores F."/>
            <person name="Crespi M."/>
            <person name="Gallardo-Guerrero K."/>
            <person name="Delaux P.-M."/>
            <person name="Salse J."/>
            <person name="Berges H."/>
            <person name="Guyot R."/>
            <person name="Gouzy J."/>
            <person name="Peret B."/>
        </authorList>
    </citation>
    <scope>NUCLEOTIDE SEQUENCE [LARGE SCALE GENOMIC DNA]</scope>
    <source>
        <strain evidence="3">cv. Amiga</strain>
    </source>
</reference>
<dbReference type="InterPro" id="IPR043502">
    <property type="entry name" value="DNA/RNA_pol_sf"/>
</dbReference>
<dbReference type="EMBL" id="WOCE01000021">
    <property type="protein sequence ID" value="KAE9589463.1"/>
    <property type="molecule type" value="Genomic_DNA"/>
</dbReference>
<keyword evidence="2" id="KW-0548">Nucleotidyltransferase</keyword>
<dbReference type="SUPFAM" id="SSF56672">
    <property type="entry name" value="DNA/RNA polymerases"/>
    <property type="match status" value="1"/>
</dbReference>
<dbReference type="InterPro" id="IPR000477">
    <property type="entry name" value="RT_dom"/>
</dbReference>
<dbReference type="OrthoDB" id="1932527at2759"/>
<sequence>MMDQLGFCKKWRGWIMECLSSATTSILVNGSPTEEIHLKCGLRQGDPLSPFLFLIVAEGLVGLMRQASSMGFFSPYKVGSEKIHISLLQYVDDAILIGDCSPKFFWVMKSILHLFELSFGLKINFSKSNLYGVNIGDDHLKWLADFLHCKLFPKSFTYLGISVGVSHKSKHTWKPLLREFSPDFLHGKLIRSPLVVGASLNVIQSIQKIQRNFLWGETNCVRKIHWVKWDRVCKSKLEGGLGVKDIHFFNVALLGKWKWRLVTESDSLWCRVLFSKYGRVSNNSWVGFRTPISKQSVWARDLGFTCSSNLINSNWVWKGLIRCLGDGSHTSFWYDSWLRESNFSLDIVGFLI</sequence>
<comment type="caution">
    <text evidence="2">The sequence shown here is derived from an EMBL/GenBank/DDBJ whole genome shotgun (WGS) entry which is preliminary data.</text>
</comment>
<evidence type="ECO:0000313" key="3">
    <source>
        <dbReference type="Proteomes" id="UP000447434"/>
    </source>
</evidence>